<comment type="caution">
    <text evidence="1">The sequence shown here is derived from an EMBL/GenBank/DDBJ whole genome shotgun (WGS) entry which is preliminary data.</text>
</comment>
<dbReference type="EMBL" id="JAMYWD010000005">
    <property type="protein sequence ID" value="KAJ4971626.1"/>
    <property type="molecule type" value="Genomic_DNA"/>
</dbReference>
<dbReference type="AlphaFoldDB" id="A0A9Q0KJY2"/>
<protein>
    <submittedName>
        <fullName evidence="1">Uncharacterized protein</fullName>
    </submittedName>
</protein>
<organism evidence="1 2">
    <name type="scientific">Protea cynaroides</name>
    <dbReference type="NCBI Taxonomy" id="273540"/>
    <lineage>
        <taxon>Eukaryota</taxon>
        <taxon>Viridiplantae</taxon>
        <taxon>Streptophyta</taxon>
        <taxon>Embryophyta</taxon>
        <taxon>Tracheophyta</taxon>
        <taxon>Spermatophyta</taxon>
        <taxon>Magnoliopsida</taxon>
        <taxon>Proteales</taxon>
        <taxon>Proteaceae</taxon>
        <taxon>Protea</taxon>
    </lineage>
</organism>
<dbReference type="Proteomes" id="UP001141806">
    <property type="component" value="Unassembled WGS sequence"/>
</dbReference>
<sequence length="152" mass="16684">MESLAEMGFASGRCCRVVGQGGWAIAIVCSVLRARLAFEDRAPMETTLTELERSTLIGHSHPRTRSSVPLRWNVPTTESISEVDRVKPIESRPFSSGRPAAKDIELMISGTACLVSKTLLRWTVPSLLSLASMVVCPRPRSTYFLVSMLTFG</sequence>
<accession>A0A9Q0KJY2</accession>
<reference evidence="1" key="1">
    <citation type="journal article" date="2023" name="Plant J.">
        <title>The genome of the king protea, Protea cynaroides.</title>
        <authorList>
            <person name="Chang J."/>
            <person name="Duong T.A."/>
            <person name="Schoeman C."/>
            <person name="Ma X."/>
            <person name="Roodt D."/>
            <person name="Barker N."/>
            <person name="Li Z."/>
            <person name="Van de Peer Y."/>
            <person name="Mizrachi E."/>
        </authorList>
    </citation>
    <scope>NUCLEOTIDE SEQUENCE</scope>
    <source>
        <tissue evidence="1">Young leaves</tissue>
    </source>
</reference>
<proteinExistence type="predicted"/>
<gene>
    <name evidence="1" type="ORF">NE237_004725</name>
</gene>
<keyword evidence="2" id="KW-1185">Reference proteome</keyword>
<evidence type="ECO:0000313" key="1">
    <source>
        <dbReference type="EMBL" id="KAJ4971626.1"/>
    </source>
</evidence>
<name>A0A9Q0KJY2_9MAGN</name>
<evidence type="ECO:0000313" key="2">
    <source>
        <dbReference type="Proteomes" id="UP001141806"/>
    </source>
</evidence>